<dbReference type="AlphaFoldDB" id="A0A1W1HF29"/>
<keyword evidence="3" id="KW-1185">Reference proteome</keyword>
<evidence type="ECO:0000313" key="2">
    <source>
        <dbReference type="EMBL" id="SLM31036.1"/>
    </source>
</evidence>
<dbReference type="EMBL" id="FWEV01000181">
    <property type="protein sequence ID" value="SLM31036.1"/>
    <property type="molecule type" value="Genomic_DNA"/>
</dbReference>
<keyword evidence="1" id="KW-0472">Membrane</keyword>
<dbReference type="Proteomes" id="UP000191931">
    <property type="component" value="Unassembled WGS sequence"/>
</dbReference>
<keyword evidence="1" id="KW-1133">Transmembrane helix</keyword>
<gene>
    <name evidence="2" type="ORF">MTBBW1_2610007</name>
</gene>
<proteinExistence type="predicted"/>
<accession>A0A1W1HF29</accession>
<evidence type="ECO:0000256" key="1">
    <source>
        <dbReference type="SAM" id="Phobius"/>
    </source>
</evidence>
<protein>
    <submittedName>
        <fullName evidence="2">Uncharacterized protein</fullName>
    </submittedName>
</protein>
<evidence type="ECO:0000313" key="3">
    <source>
        <dbReference type="Proteomes" id="UP000191931"/>
    </source>
</evidence>
<dbReference type="STRING" id="1246637.MTBBW1_2610007"/>
<organism evidence="2 3">
    <name type="scientific">Desulfamplus magnetovallimortis</name>
    <dbReference type="NCBI Taxonomy" id="1246637"/>
    <lineage>
        <taxon>Bacteria</taxon>
        <taxon>Pseudomonadati</taxon>
        <taxon>Thermodesulfobacteriota</taxon>
        <taxon>Desulfobacteria</taxon>
        <taxon>Desulfobacterales</taxon>
        <taxon>Desulfobacteraceae</taxon>
        <taxon>Desulfamplus</taxon>
    </lineage>
</organism>
<feature type="transmembrane region" description="Helical" evidence="1">
    <location>
        <begin position="24"/>
        <end position="45"/>
    </location>
</feature>
<name>A0A1W1HF29_9BACT</name>
<reference evidence="2 3" key="1">
    <citation type="submission" date="2017-03" db="EMBL/GenBank/DDBJ databases">
        <authorList>
            <person name="Afonso C.L."/>
            <person name="Miller P.J."/>
            <person name="Scott M.A."/>
            <person name="Spackman E."/>
            <person name="Goraichik I."/>
            <person name="Dimitrov K.M."/>
            <person name="Suarez D.L."/>
            <person name="Swayne D.E."/>
        </authorList>
    </citation>
    <scope>NUCLEOTIDE SEQUENCE [LARGE SCALE GENOMIC DNA]</scope>
    <source>
        <strain evidence="2">PRJEB14757</strain>
    </source>
</reference>
<keyword evidence="1" id="KW-0812">Transmembrane</keyword>
<sequence>MLDFIGGVPKGIRTPVAGVKGREYIYLILITFLYLYILLPIFSFIKTAY</sequence>